<dbReference type="EMBL" id="NAJP01000001">
    <property type="protein sequence ID" value="TKA49643.1"/>
    <property type="molecule type" value="Genomic_DNA"/>
</dbReference>
<dbReference type="OrthoDB" id="10275750at2759"/>
<evidence type="ECO:0000313" key="3">
    <source>
        <dbReference type="EMBL" id="KAK0977445.1"/>
    </source>
</evidence>
<evidence type="ECO:0000313" key="5">
    <source>
        <dbReference type="Proteomes" id="UP000310066"/>
    </source>
</evidence>
<evidence type="ECO:0000313" key="6">
    <source>
        <dbReference type="Proteomes" id="UP001175353"/>
    </source>
</evidence>
<dbReference type="EMBL" id="JASUXU010000030">
    <property type="protein sequence ID" value="KAK0319388.1"/>
    <property type="molecule type" value="Genomic_DNA"/>
</dbReference>
<keyword evidence="6" id="KW-1185">Reference proteome</keyword>
<dbReference type="AlphaFoldDB" id="A0A4U0VKM3"/>
<sequence>MSSSTSARAPITTTGISTFVDVFDYVNDRLEPSRRSKRLAAYYLAQGFRVTDQHSFDLTVETRNDGSRQLVRGEDVYITYMDRNRRQTILGAANQPASLPQRRLTDYEIGQHTTNAVYDVCALHIIDDCETPNCDHPVHFGGTTTGELAFDPAQSKSDDIGESGGESGTNGPATSGGASS</sequence>
<evidence type="ECO:0000313" key="4">
    <source>
        <dbReference type="EMBL" id="TKA49643.1"/>
    </source>
</evidence>
<organism evidence="4 5">
    <name type="scientific">Friedmanniomyces endolithicus</name>
    <dbReference type="NCBI Taxonomy" id="329885"/>
    <lineage>
        <taxon>Eukaryota</taxon>
        <taxon>Fungi</taxon>
        <taxon>Dikarya</taxon>
        <taxon>Ascomycota</taxon>
        <taxon>Pezizomycotina</taxon>
        <taxon>Dothideomycetes</taxon>
        <taxon>Dothideomycetidae</taxon>
        <taxon>Mycosphaerellales</taxon>
        <taxon>Teratosphaeriaceae</taxon>
        <taxon>Friedmanniomyces</taxon>
    </lineage>
</organism>
<evidence type="ECO:0000313" key="2">
    <source>
        <dbReference type="EMBL" id="KAK0319388.1"/>
    </source>
</evidence>
<protein>
    <submittedName>
        <fullName evidence="4">Uncharacterized protein</fullName>
    </submittedName>
</protein>
<dbReference type="Proteomes" id="UP001175353">
    <property type="component" value="Unassembled WGS sequence"/>
</dbReference>
<reference evidence="3" key="3">
    <citation type="submission" date="2023-06" db="EMBL/GenBank/DDBJ databases">
        <title>Black Yeasts Isolated from many extreme environments.</title>
        <authorList>
            <person name="Coleine C."/>
            <person name="Stajich J.E."/>
            <person name="Selbmann L."/>
        </authorList>
    </citation>
    <scope>NUCLEOTIDE SEQUENCE</scope>
    <source>
        <strain evidence="3">CCFEE 5200</strain>
    </source>
</reference>
<reference evidence="4 5" key="1">
    <citation type="submission" date="2017-03" db="EMBL/GenBank/DDBJ databases">
        <title>Genomes of endolithic fungi from Antarctica.</title>
        <authorList>
            <person name="Coleine C."/>
            <person name="Masonjones S."/>
            <person name="Stajich J.E."/>
        </authorList>
    </citation>
    <scope>NUCLEOTIDE SEQUENCE [LARGE SCALE GENOMIC DNA]</scope>
    <source>
        <strain evidence="4 5">CCFEE 5311</strain>
    </source>
</reference>
<feature type="region of interest" description="Disordered" evidence="1">
    <location>
        <begin position="145"/>
        <end position="180"/>
    </location>
</feature>
<dbReference type="Proteomes" id="UP001168146">
    <property type="component" value="Unassembled WGS sequence"/>
</dbReference>
<evidence type="ECO:0000256" key="1">
    <source>
        <dbReference type="SAM" id="MobiDB-lite"/>
    </source>
</evidence>
<gene>
    <name evidence="4" type="ORF">B0A54_00311</name>
    <name evidence="2" type="ORF">LTR82_009453</name>
    <name evidence="3" type="ORF">LTR91_013358</name>
</gene>
<feature type="compositionally biased region" description="Polar residues" evidence="1">
    <location>
        <begin position="169"/>
        <end position="180"/>
    </location>
</feature>
<dbReference type="EMBL" id="JAUJLE010000134">
    <property type="protein sequence ID" value="KAK0977445.1"/>
    <property type="molecule type" value="Genomic_DNA"/>
</dbReference>
<comment type="caution">
    <text evidence="4">The sequence shown here is derived from an EMBL/GenBank/DDBJ whole genome shotgun (WGS) entry which is preliminary data.</text>
</comment>
<accession>A0A4U0VKM3</accession>
<reference evidence="2" key="2">
    <citation type="submission" date="2021-12" db="EMBL/GenBank/DDBJ databases">
        <title>Black yeast isolated from Biological Soil Crust.</title>
        <authorList>
            <person name="Kurbessoian T."/>
        </authorList>
    </citation>
    <scope>NUCLEOTIDE SEQUENCE</scope>
    <source>
        <strain evidence="2">CCFEE 5208</strain>
    </source>
</reference>
<proteinExistence type="predicted"/>
<name>A0A4U0VKM3_9PEZI</name>
<dbReference type="Proteomes" id="UP000310066">
    <property type="component" value="Unassembled WGS sequence"/>
</dbReference>